<dbReference type="Pfam" id="PF07423">
    <property type="entry name" value="DUF1510"/>
    <property type="match status" value="1"/>
</dbReference>
<accession>A0ABW5SXJ5</accession>
<name>A0ABW5SXJ5_9BACI</name>
<dbReference type="InterPro" id="IPR009988">
    <property type="entry name" value="DUF1510"/>
</dbReference>
<feature type="compositionally biased region" description="Basic and acidic residues" evidence="1">
    <location>
        <begin position="112"/>
        <end position="123"/>
    </location>
</feature>
<evidence type="ECO:0000313" key="5">
    <source>
        <dbReference type="Proteomes" id="UP001597520"/>
    </source>
</evidence>
<keyword evidence="2" id="KW-1133">Transmembrane helix</keyword>
<evidence type="ECO:0000256" key="2">
    <source>
        <dbReference type="SAM" id="Phobius"/>
    </source>
</evidence>
<keyword evidence="5" id="KW-1185">Reference proteome</keyword>
<feature type="region of interest" description="Disordered" evidence="1">
    <location>
        <begin position="50"/>
        <end position="174"/>
    </location>
</feature>
<feature type="compositionally biased region" description="Low complexity" evidence="1">
    <location>
        <begin position="75"/>
        <end position="111"/>
    </location>
</feature>
<dbReference type="Proteomes" id="UP001597520">
    <property type="component" value="Unassembled WGS sequence"/>
</dbReference>
<feature type="domain" description="DUF1510" evidence="3">
    <location>
        <begin position="152"/>
        <end position="242"/>
    </location>
</feature>
<keyword evidence="2" id="KW-0472">Membrane</keyword>
<reference evidence="5" key="1">
    <citation type="journal article" date="2019" name="Int. J. Syst. Evol. Microbiol.">
        <title>The Global Catalogue of Microorganisms (GCM) 10K type strain sequencing project: providing services to taxonomists for standard genome sequencing and annotation.</title>
        <authorList>
            <consortium name="The Broad Institute Genomics Platform"/>
            <consortium name="The Broad Institute Genome Sequencing Center for Infectious Disease"/>
            <person name="Wu L."/>
            <person name="Ma J."/>
        </authorList>
    </citation>
    <scope>NUCLEOTIDE SEQUENCE [LARGE SCALE GENOMIC DNA]</scope>
    <source>
        <strain evidence="5">KCTC 33792</strain>
    </source>
</reference>
<proteinExistence type="predicted"/>
<dbReference type="RefSeq" id="WP_380711328.1">
    <property type="nucleotide sequence ID" value="NZ_JBHUML010000002.1"/>
</dbReference>
<feature type="transmembrane region" description="Helical" evidence="2">
    <location>
        <begin position="24"/>
        <end position="45"/>
    </location>
</feature>
<protein>
    <submittedName>
        <fullName evidence="4">YrrS family protein</fullName>
    </submittedName>
</protein>
<organism evidence="4 5">
    <name type="scientific">Salibacterium lacus</name>
    <dbReference type="NCBI Taxonomy" id="1898109"/>
    <lineage>
        <taxon>Bacteria</taxon>
        <taxon>Bacillati</taxon>
        <taxon>Bacillota</taxon>
        <taxon>Bacilli</taxon>
        <taxon>Bacillales</taxon>
        <taxon>Bacillaceae</taxon>
    </lineage>
</organism>
<keyword evidence="2" id="KW-0812">Transmembrane</keyword>
<gene>
    <name evidence="4" type="ORF">ACFSUB_01025</name>
</gene>
<evidence type="ECO:0000259" key="3">
    <source>
        <dbReference type="Pfam" id="PF07423"/>
    </source>
</evidence>
<dbReference type="EMBL" id="JBHUML010000002">
    <property type="protein sequence ID" value="MFD2704033.1"/>
    <property type="molecule type" value="Genomic_DNA"/>
</dbReference>
<feature type="compositionally biased region" description="Acidic residues" evidence="1">
    <location>
        <begin position="52"/>
        <end position="66"/>
    </location>
</feature>
<evidence type="ECO:0000313" key="4">
    <source>
        <dbReference type="EMBL" id="MFD2704033.1"/>
    </source>
</evidence>
<evidence type="ECO:0000256" key="1">
    <source>
        <dbReference type="SAM" id="MobiDB-lite"/>
    </source>
</evidence>
<sequence length="249" mass="28096">MNNDQGFNEQNRYEMRRRKRMNRVLNVSILAVGALILFFAVQLFLPGSQETAENDVSEPQQSEETEPSEKETTEEQTAPEQEQTAPDENQNTNNQQENQNQDNQQNENQTQENRDSNEGRSTEDSSNNDTDSEESDNGENAVSIPEGGGPDQEEWEPIGTEQSGSFRHDFDSSSQNWAEMEAALRYASGISSGEAEVWRIENGGGSNRAVGYISTYENRQTPYKVTIEFVEDEGWKPVNIERADSNPEL</sequence>
<comment type="caution">
    <text evidence="4">The sequence shown here is derived from an EMBL/GenBank/DDBJ whole genome shotgun (WGS) entry which is preliminary data.</text>
</comment>